<feature type="transmembrane region" description="Helical" evidence="1">
    <location>
        <begin position="215"/>
        <end position="231"/>
    </location>
</feature>
<dbReference type="Pfam" id="PF09592">
    <property type="entry name" value="DUF2031"/>
    <property type="match status" value="1"/>
</dbReference>
<evidence type="ECO:0000256" key="1">
    <source>
        <dbReference type="SAM" id="Phobius"/>
    </source>
</evidence>
<protein>
    <recommendedName>
        <fullName evidence="4">Fam-b protein</fullName>
    </recommendedName>
</protein>
<dbReference type="AlphaFoldDB" id="V7PGN3"/>
<keyword evidence="1" id="KW-0812">Transmembrane</keyword>
<dbReference type="InterPro" id="IPR006484">
    <property type="entry name" value="PYST_B"/>
</dbReference>
<keyword evidence="1" id="KW-1133">Transmembrane helix</keyword>
<keyword evidence="3" id="KW-1185">Reference proteome</keyword>
<evidence type="ECO:0008006" key="4">
    <source>
        <dbReference type="Google" id="ProtNLM"/>
    </source>
</evidence>
<dbReference type="NCBIfam" id="TIGR01597">
    <property type="entry name" value="PYST-B"/>
    <property type="match status" value="1"/>
</dbReference>
<dbReference type="EMBL" id="KI635769">
    <property type="protein sequence ID" value="ETB58706.1"/>
    <property type="molecule type" value="Genomic_DNA"/>
</dbReference>
<dbReference type="Proteomes" id="UP000018538">
    <property type="component" value="Unassembled WGS sequence"/>
</dbReference>
<keyword evidence="1" id="KW-0472">Membrane</keyword>
<feature type="transmembrane region" description="Helical" evidence="1">
    <location>
        <begin position="194"/>
        <end position="209"/>
    </location>
</feature>
<reference evidence="2 3" key="1">
    <citation type="submission" date="2013-11" db="EMBL/GenBank/DDBJ databases">
        <title>The Genome Sequence of Plasmodium yoelii 17X.</title>
        <authorList>
            <consortium name="The Broad Institute Genomics Platform"/>
            <consortium name="The Broad Institute Genome Sequencing Center for Infectious Disease"/>
            <person name="Neafsey D."/>
            <person name="Adams J."/>
            <person name="Walker B."/>
            <person name="Young S.K."/>
            <person name="Zeng Q."/>
            <person name="Gargeya S."/>
            <person name="Fitzgerald M."/>
            <person name="Haas B."/>
            <person name="Abouelleil A."/>
            <person name="Alvarado L."/>
            <person name="Chapman S.B."/>
            <person name="Gainer-Dewar J."/>
            <person name="Goldberg J."/>
            <person name="Griggs A."/>
            <person name="Gujja S."/>
            <person name="Hansen M."/>
            <person name="Howarth C."/>
            <person name="Imamovic A."/>
            <person name="Ireland A."/>
            <person name="Larimer J."/>
            <person name="McCowan C."/>
            <person name="Murphy C."/>
            <person name="Pearson M."/>
            <person name="Poon T.W."/>
            <person name="Priest M."/>
            <person name="Roberts A."/>
            <person name="Saif S."/>
            <person name="Shea T."/>
            <person name="Sykes S."/>
            <person name="Wortman J."/>
            <person name="Nusbaum C."/>
            <person name="Birren B."/>
        </authorList>
    </citation>
    <scope>NUCLEOTIDE SEQUENCE [LARGE SCALE GENOMIC DNA]</scope>
    <source>
        <strain evidence="2 3">17X</strain>
    </source>
</reference>
<sequence>MRVNILKYVFFSIVICSFEYAKNELYFVNDRGIYLERNVINFRNNRTLADADNQLDLNEFYQSTLSLASQFSDCIEDNKEITKLRNIIDSHLNNKECNTILDLKNVDSKTKKIINKFRKELEEAKKMVDNQRNDELPIQRIHDKIIVKKDENSSVSEHEDFKQLKNYENNVITSSNRYMELKLSRKYKKESKKFLLSCFTFVAIGLAAIPGSLYVMILFIPTFFSIFFYLWRVNKYSNKLKI</sequence>
<evidence type="ECO:0000313" key="3">
    <source>
        <dbReference type="Proteomes" id="UP000018538"/>
    </source>
</evidence>
<organism evidence="2 3">
    <name type="scientific">Plasmodium yoelii 17X</name>
    <dbReference type="NCBI Taxonomy" id="1323249"/>
    <lineage>
        <taxon>Eukaryota</taxon>
        <taxon>Sar</taxon>
        <taxon>Alveolata</taxon>
        <taxon>Apicomplexa</taxon>
        <taxon>Aconoidasida</taxon>
        <taxon>Haemosporida</taxon>
        <taxon>Plasmodiidae</taxon>
        <taxon>Plasmodium</taxon>
        <taxon>Plasmodium (Vinckeia)</taxon>
    </lineage>
</organism>
<proteinExistence type="predicted"/>
<name>V7PGN3_PLAYE</name>
<gene>
    <name evidence="2" type="ORF">YYC_03532</name>
</gene>
<accession>V7PGN3</accession>
<evidence type="ECO:0000313" key="2">
    <source>
        <dbReference type="EMBL" id="ETB58706.1"/>
    </source>
</evidence>